<reference evidence="1 2" key="1">
    <citation type="submission" date="2019-03" db="EMBL/GenBank/DDBJ databases">
        <title>Genomic Encyclopedia of Type Strains, Phase IV (KMG-IV): sequencing the most valuable type-strain genomes for metagenomic binning, comparative biology and taxonomic classification.</title>
        <authorList>
            <person name="Goeker M."/>
        </authorList>
    </citation>
    <scope>NUCLEOTIDE SEQUENCE [LARGE SCALE GENOMIC DNA]</scope>
    <source>
        <strain evidence="1 2">DSM 29481</strain>
    </source>
</reference>
<dbReference type="AlphaFoldDB" id="A0A4R3TFW7"/>
<proteinExistence type="predicted"/>
<evidence type="ECO:0000313" key="1">
    <source>
        <dbReference type="EMBL" id="TCU60206.1"/>
    </source>
</evidence>
<name>A0A4R3TFW7_9FIRM</name>
<evidence type="ECO:0008006" key="3">
    <source>
        <dbReference type="Google" id="ProtNLM"/>
    </source>
</evidence>
<gene>
    <name evidence="1" type="ORF">EDD61_10865</name>
</gene>
<protein>
    <recommendedName>
        <fullName evidence="3">Flavodoxin-like protein</fullName>
    </recommendedName>
</protein>
<comment type="caution">
    <text evidence="1">The sequence shown here is derived from an EMBL/GenBank/DDBJ whole genome shotgun (WGS) entry which is preliminary data.</text>
</comment>
<dbReference type="InterPro" id="IPR029039">
    <property type="entry name" value="Flavoprotein-like_sf"/>
</dbReference>
<dbReference type="EMBL" id="SMBP01000008">
    <property type="protein sequence ID" value="TCU60206.1"/>
    <property type="molecule type" value="Genomic_DNA"/>
</dbReference>
<dbReference type="SUPFAM" id="SSF52218">
    <property type="entry name" value="Flavoproteins"/>
    <property type="match status" value="1"/>
</dbReference>
<evidence type="ECO:0000313" key="2">
    <source>
        <dbReference type="Proteomes" id="UP000295773"/>
    </source>
</evidence>
<dbReference type="RefSeq" id="WP_243642694.1">
    <property type="nucleotide sequence ID" value="NZ_JANKBG010000008.1"/>
</dbReference>
<organism evidence="1 2">
    <name type="scientific">Longicatena caecimuris</name>
    <dbReference type="NCBI Taxonomy" id="1796635"/>
    <lineage>
        <taxon>Bacteria</taxon>
        <taxon>Bacillati</taxon>
        <taxon>Bacillota</taxon>
        <taxon>Erysipelotrichia</taxon>
        <taxon>Erysipelotrichales</taxon>
        <taxon>Erysipelotrichaceae</taxon>
        <taxon>Longicatena</taxon>
    </lineage>
</organism>
<dbReference type="Gene3D" id="3.40.50.360">
    <property type="match status" value="1"/>
</dbReference>
<keyword evidence="2" id="KW-1185">Reference proteome</keyword>
<dbReference type="Proteomes" id="UP000295773">
    <property type="component" value="Unassembled WGS sequence"/>
</dbReference>
<sequence>MKLKALYGVYYSACGNTRKVIETAAETLQQYLHLPITYIDFTLPAMRKETYVFPKDALVLFGSSVYAGRLPNKM</sequence>
<accession>A0A4R3TFW7</accession>